<dbReference type="SMART" id="SM01130">
    <property type="entry name" value="DHDPS"/>
    <property type="match status" value="1"/>
</dbReference>
<feature type="binding site" evidence="8">
    <location>
        <position position="57"/>
    </location>
    <ligand>
        <name>pyruvate</name>
        <dbReference type="ChEBI" id="CHEBI:15361"/>
    </ligand>
</feature>
<dbReference type="Proteomes" id="UP000598297">
    <property type="component" value="Unassembled WGS sequence"/>
</dbReference>
<dbReference type="PANTHER" id="PTHR12128:SF19">
    <property type="entry name" value="5-DEHYDRO-4-DEOXYGLUCARATE DEHYDRATASE 2-RELATED"/>
    <property type="match status" value="1"/>
</dbReference>
<gene>
    <name evidence="9" type="primary">kdgD</name>
    <name evidence="9" type="ORF">GUY60_37840</name>
</gene>
<comment type="similarity">
    <text evidence="3 5 6">Belongs to the DapA family.</text>
</comment>
<dbReference type="NCBIfam" id="TIGR03249">
    <property type="entry name" value="KdgD"/>
    <property type="match status" value="1"/>
</dbReference>
<dbReference type="CDD" id="cd00951">
    <property type="entry name" value="KDGDH"/>
    <property type="match status" value="1"/>
</dbReference>
<dbReference type="HAMAP" id="MF_00694">
    <property type="entry name" value="KDGDH"/>
    <property type="match status" value="1"/>
</dbReference>
<evidence type="ECO:0000256" key="6">
    <source>
        <dbReference type="PIRNR" id="PIRNR001365"/>
    </source>
</evidence>
<evidence type="ECO:0000256" key="3">
    <source>
        <dbReference type="ARBA" id="ARBA00007592"/>
    </source>
</evidence>
<dbReference type="InterPro" id="IPR017655">
    <property type="entry name" value="Dehydro-deoxyglucarate_dehyd"/>
</dbReference>
<comment type="caution">
    <text evidence="9">The sequence shown here is derived from an EMBL/GenBank/DDBJ whole genome shotgun (WGS) entry which is preliminary data.</text>
</comment>
<evidence type="ECO:0000313" key="10">
    <source>
        <dbReference type="Proteomes" id="UP000598297"/>
    </source>
</evidence>
<organism evidence="9 10">
    <name type="scientific">Streptomyces boluensis</name>
    <dbReference type="NCBI Taxonomy" id="1775135"/>
    <lineage>
        <taxon>Bacteria</taxon>
        <taxon>Bacillati</taxon>
        <taxon>Actinomycetota</taxon>
        <taxon>Actinomycetes</taxon>
        <taxon>Kitasatosporales</taxon>
        <taxon>Streptomycetaceae</taxon>
        <taxon>Streptomyces</taxon>
    </lineage>
</organism>
<accession>A0A964UX49</accession>
<dbReference type="OrthoDB" id="8995637at2"/>
<dbReference type="Pfam" id="PF00701">
    <property type="entry name" value="DHDPS"/>
    <property type="match status" value="1"/>
</dbReference>
<dbReference type="EMBL" id="JAAAHS010000741">
    <property type="protein sequence ID" value="NBE57074.1"/>
    <property type="molecule type" value="Genomic_DNA"/>
</dbReference>
<evidence type="ECO:0000256" key="8">
    <source>
        <dbReference type="PIRSR" id="PIRSR001365-2"/>
    </source>
</evidence>
<keyword evidence="4 5" id="KW-0456">Lyase</keyword>
<dbReference type="InterPro" id="IPR013785">
    <property type="entry name" value="Aldolase_TIM"/>
</dbReference>
<name>A0A964UX49_9ACTN</name>
<dbReference type="SUPFAM" id="SSF51569">
    <property type="entry name" value="Aldolase"/>
    <property type="match status" value="1"/>
</dbReference>
<reference evidence="9" key="1">
    <citation type="submission" date="2020-01" db="EMBL/GenBank/DDBJ databases">
        <title>Whole-genome analyses of novel actinobacteria.</title>
        <authorList>
            <person name="Sahin N."/>
        </authorList>
    </citation>
    <scope>NUCLEOTIDE SEQUENCE</scope>
    <source>
        <strain evidence="9">YC537</strain>
    </source>
</reference>
<dbReference type="AlphaFoldDB" id="A0A964UX49"/>
<evidence type="ECO:0000256" key="2">
    <source>
        <dbReference type="ARBA" id="ARBA00004983"/>
    </source>
</evidence>
<dbReference type="GO" id="GO:0008840">
    <property type="term" value="F:4-hydroxy-tetrahydrodipicolinate synthase activity"/>
    <property type="evidence" value="ECO:0007669"/>
    <property type="project" value="TreeGrafter"/>
</dbReference>
<proteinExistence type="inferred from homology"/>
<evidence type="ECO:0000256" key="1">
    <source>
        <dbReference type="ARBA" id="ARBA00001446"/>
    </source>
</evidence>
<protein>
    <recommendedName>
        <fullName evidence="5">Probable 5-dehydro-4-deoxyglucarate dehydratase</fullName>
        <ecNumber evidence="5">4.2.1.41</ecNumber>
    </recommendedName>
    <alternativeName>
        <fullName evidence="5">5-keto-4-deoxy-glucarate dehydratase</fullName>
        <shortName evidence="5">KDGDH</shortName>
    </alternativeName>
</protein>
<dbReference type="PANTHER" id="PTHR12128">
    <property type="entry name" value="DIHYDRODIPICOLINATE SYNTHASE"/>
    <property type="match status" value="1"/>
</dbReference>
<feature type="active site" description="Proton donor/acceptor" evidence="7">
    <location>
        <position position="144"/>
    </location>
</feature>
<dbReference type="InterPro" id="IPR002220">
    <property type="entry name" value="DapA-like"/>
</dbReference>
<comment type="pathway">
    <text evidence="2 5">Carbohydrate acid metabolism; D-glucarate degradation; 2,5-dioxopentanoate from D-glucarate: step 2/2.</text>
</comment>
<dbReference type="PIRSF" id="PIRSF001365">
    <property type="entry name" value="DHDPS"/>
    <property type="match status" value="1"/>
</dbReference>
<evidence type="ECO:0000313" key="9">
    <source>
        <dbReference type="EMBL" id="NBE57074.1"/>
    </source>
</evidence>
<keyword evidence="10" id="KW-1185">Reference proteome</keyword>
<evidence type="ECO:0000256" key="4">
    <source>
        <dbReference type="ARBA" id="ARBA00023239"/>
    </source>
</evidence>
<feature type="active site" description="Schiff-base intermediate with substrate" evidence="7">
    <location>
        <position position="170"/>
    </location>
</feature>
<evidence type="ECO:0000256" key="5">
    <source>
        <dbReference type="HAMAP-Rule" id="MF_00694"/>
    </source>
</evidence>
<sequence length="310" mass="32753">MMSSTPAELARRIGSGLLSFPVTHFDADLEFDEGGYREHIERLSQYEVGGLFAAGGTGEFFSLTAAETERVVAAAVDAAPAGTPILAPAGYGTRTAVAYAQAAERAGADGILLFPPYLTEAGQEGLAAHVEAVCRATSLGVIVYGRANAVYRADTLARIADNCPNLVGYKDGVGDIDAMTRIYARLGDRLTYVGGLPTAETYALPYLELGVTTYSSAIFNFLPEFALDFYAAVRRRDHGTVLKHLSEFVLPYTDLRNRQSGYAVSIVKAGMSAAGHPAGPVRPPLTDLTARERAELAALIATAPTPATTA</sequence>
<dbReference type="NCBIfam" id="NF002958">
    <property type="entry name" value="PRK03620.1"/>
    <property type="match status" value="1"/>
</dbReference>
<dbReference type="GO" id="GO:0047448">
    <property type="term" value="F:5-dehydro-4-deoxyglucarate dehydratase activity"/>
    <property type="evidence" value="ECO:0007669"/>
    <property type="project" value="UniProtKB-UniRule"/>
</dbReference>
<dbReference type="GO" id="GO:0042838">
    <property type="term" value="P:D-glucarate catabolic process"/>
    <property type="evidence" value="ECO:0007669"/>
    <property type="project" value="UniProtKB-UniRule"/>
</dbReference>
<evidence type="ECO:0000256" key="7">
    <source>
        <dbReference type="PIRSR" id="PIRSR001365-1"/>
    </source>
</evidence>
<comment type="catalytic activity">
    <reaction evidence="1 5">
        <text>5-dehydro-4-deoxy-D-glucarate + H(+) = 2,5-dioxopentanoate + CO2 + H2O</text>
        <dbReference type="Rhea" id="RHEA:24608"/>
        <dbReference type="ChEBI" id="CHEBI:15377"/>
        <dbReference type="ChEBI" id="CHEBI:15378"/>
        <dbReference type="ChEBI" id="CHEBI:16526"/>
        <dbReference type="ChEBI" id="CHEBI:42819"/>
        <dbReference type="ChEBI" id="CHEBI:58136"/>
        <dbReference type="EC" id="4.2.1.41"/>
    </reaction>
</comment>
<dbReference type="Gene3D" id="3.20.20.70">
    <property type="entry name" value="Aldolase class I"/>
    <property type="match status" value="1"/>
</dbReference>
<dbReference type="EC" id="4.2.1.41" evidence="5"/>